<evidence type="ECO:0000313" key="1">
    <source>
        <dbReference type="EMBL" id="CEF98143.1"/>
    </source>
</evidence>
<organism evidence="1 2">
    <name type="scientific">Ostreococcus tauri</name>
    <name type="common">Marine green alga</name>
    <dbReference type="NCBI Taxonomy" id="70448"/>
    <lineage>
        <taxon>Eukaryota</taxon>
        <taxon>Viridiplantae</taxon>
        <taxon>Chlorophyta</taxon>
        <taxon>Mamiellophyceae</taxon>
        <taxon>Mamiellales</taxon>
        <taxon>Bathycoccaceae</taxon>
        <taxon>Ostreococcus</taxon>
    </lineage>
</organism>
<dbReference type="InParanoid" id="A0A090N3H8"/>
<keyword evidence="2" id="KW-1185">Reference proteome</keyword>
<dbReference type="KEGG" id="ota:OT_ostta05g04520"/>
<name>A0A090N3H8_OSTTA</name>
<protein>
    <submittedName>
        <fullName evidence="1">Unnamed product</fullName>
    </submittedName>
</protein>
<sequence length="352" mass="37483">MSLDVPTAVFTRGASMVVAAASRPASDVPRGPRDFLSARPDGAYTVAEARRATPSAPYVLDDARAHVERLARAAETPREATREACADALRVALDACAAHDAFDGFDAVVVTALARAVDANARGEVVVDVLVRGARRDEKTERDDAGSVGAYVDVANARTRSAREPWDVKYSGWIRERAPFERRLAAWNAANPNDACVECVMTRAVVDADGEIVDHELLEGLTTNFAAVSSSMTNERTIHRACENVLRGVAMDRLDAALRAASAARRAADSESTDPSPPSPVTLSNVLSGVYDAAFITNALKPAVPIDYLIIDRGAAAPPRRVPLPRSRALRARLLDVHVPAAVAHPTAHADA</sequence>
<dbReference type="EMBL" id="CAID01000005">
    <property type="protein sequence ID" value="CEF98143.1"/>
    <property type="molecule type" value="Genomic_DNA"/>
</dbReference>
<proteinExistence type="predicted"/>
<dbReference type="GeneID" id="9834551"/>
<dbReference type="Proteomes" id="UP000009170">
    <property type="component" value="Unassembled WGS sequence"/>
</dbReference>
<reference evidence="2" key="1">
    <citation type="journal article" date="2006" name="Proc. Natl. Acad. Sci. U.S.A.">
        <title>Genome analysis of the smallest free-living eukaryote Ostreococcus tauri unveils many unique features.</title>
        <authorList>
            <person name="Derelle E."/>
            <person name="Ferraz C."/>
            <person name="Rombauts S."/>
            <person name="Rouze P."/>
            <person name="Worden A.Z."/>
            <person name="Robbens S."/>
            <person name="Partensky F."/>
            <person name="Degroeve S."/>
            <person name="Echeynie S."/>
            <person name="Cooke R."/>
            <person name="Saeys Y."/>
            <person name="Wuyts J."/>
            <person name="Jabbari K."/>
            <person name="Bowler C."/>
            <person name="Panaud O."/>
            <person name="Piegu B."/>
            <person name="Ball S.G."/>
            <person name="Ral J.-P."/>
            <person name="Bouget F.-Y."/>
            <person name="Piganeau G."/>
            <person name="De Baets B."/>
            <person name="Picard A."/>
            <person name="Delseny M."/>
            <person name="Demaille J."/>
            <person name="Van de Peer Y."/>
            <person name="Moreau H."/>
        </authorList>
    </citation>
    <scope>NUCLEOTIDE SEQUENCE [LARGE SCALE GENOMIC DNA]</scope>
    <source>
        <strain evidence="2">OTTH 0595 / CCAP 157/2 / RCC745</strain>
    </source>
</reference>
<reference evidence="1 2" key="2">
    <citation type="journal article" date="2014" name="BMC Genomics">
        <title>An improved genome of the model marine alga Ostreococcus tauri unfolds by assessing Illumina de novo assemblies.</title>
        <authorList>
            <person name="Blanc-Mathieu R."/>
            <person name="Verhelst B."/>
            <person name="Derelle E."/>
            <person name="Rombauts S."/>
            <person name="Bouget F.Y."/>
            <person name="Carre I."/>
            <person name="Chateau A."/>
            <person name="Eyre-Walker A."/>
            <person name="Grimsley N."/>
            <person name="Moreau H."/>
            <person name="Piegu B."/>
            <person name="Rivals E."/>
            <person name="Schackwitz W."/>
            <person name="Van de Peer Y."/>
            <person name="Piganeau G."/>
        </authorList>
    </citation>
    <scope>NUCLEOTIDE SEQUENCE [LARGE SCALE GENOMIC DNA]</scope>
    <source>
        <strain evidence="2">OTTH 0595 / CCAP 157/2 / RCC745</strain>
    </source>
</reference>
<dbReference type="OrthoDB" id="10626062at2759"/>
<evidence type="ECO:0000313" key="2">
    <source>
        <dbReference type="Proteomes" id="UP000009170"/>
    </source>
</evidence>
<dbReference type="AlphaFoldDB" id="A0A090N3H8"/>
<gene>
    <name evidence="1" type="ORF">OT_ostta05g04520</name>
</gene>
<dbReference type="RefSeq" id="XP_003079564.2">
    <property type="nucleotide sequence ID" value="XM_003079516.2"/>
</dbReference>
<comment type="caution">
    <text evidence="1">The sequence shown here is derived from an EMBL/GenBank/DDBJ whole genome shotgun (WGS) entry which is preliminary data.</text>
</comment>
<accession>A0A090N3H8</accession>